<dbReference type="EC" id="2.4.1.16" evidence="2 13"/>
<evidence type="ECO:0000256" key="3">
    <source>
        <dbReference type="ARBA" id="ARBA00022475"/>
    </source>
</evidence>
<dbReference type="Proteomes" id="UP001148786">
    <property type="component" value="Unassembled WGS sequence"/>
</dbReference>
<comment type="similarity">
    <text evidence="11">Belongs to the chitin synthase family. Class III subfamily.</text>
</comment>
<dbReference type="InterPro" id="IPR013616">
    <property type="entry name" value="Chitin_synth_N"/>
</dbReference>
<name>A0A9W8TEB9_9AGAR</name>
<evidence type="ECO:0000256" key="6">
    <source>
        <dbReference type="ARBA" id="ARBA00022692"/>
    </source>
</evidence>
<evidence type="ECO:0000256" key="14">
    <source>
        <dbReference type="SAM" id="MobiDB-lite"/>
    </source>
</evidence>
<comment type="caution">
    <text evidence="16">The sequence shown here is derived from an EMBL/GenBank/DDBJ whole genome shotgun (WGS) entry which is preliminary data.</text>
</comment>
<feature type="compositionally biased region" description="Low complexity" evidence="14">
    <location>
        <begin position="1"/>
        <end position="17"/>
    </location>
</feature>
<evidence type="ECO:0000256" key="9">
    <source>
        <dbReference type="ARBA" id="ARBA00023316"/>
    </source>
</evidence>
<protein>
    <recommendedName>
        <fullName evidence="2 13">Chitin synthase</fullName>
        <ecNumber evidence="2 13">2.4.1.16</ecNumber>
    </recommendedName>
</protein>
<keyword evidence="7 13" id="KW-1133">Transmembrane helix</keyword>
<evidence type="ECO:0000256" key="2">
    <source>
        <dbReference type="ARBA" id="ARBA00012543"/>
    </source>
</evidence>
<dbReference type="GO" id="GO:0004100">
    <property type="term" value="F:chitin synthase activity"/>
    <property type="evidence" value="ECO:0007669"/>
    <property type="project" value="UniProtKB-UniRule"/>
</dbReference>
<evidence type="ECO:0000256" key="5">
    <source>
        <dbReference type="ARBA" id="ARBA00022679"/>
    </source>
</evidence>
<evidence type="ECO:0000256" key="12">
    <source>
        <dbReference type="ARBA" id="ARBA00048014"/>
    </source>
</evidence>
<dbReference type="GO" id="GO:0071555">
    <property type="term" value="P:cell wall organization"/>
    <property type="evidence" value="ECO:0007669"/>
    <property type="project" value="UniProtKB-KW"/>
</dbReference>
<feature type="region of interest" description="Disordered" evidence="14">
    <location>
        <begin position="1"/>
        <end position="40"/>
    </location>
</feature>
<dbReference type="AlphaFoldDB" id="A0A9W8TEB9"/>
<organism evidence="16 17">
    <name type="scientific">Agrocybe chaxingu</name>
    <dbReference type="NCBI Taxonomy" id="84603"/>
    <lineage>
        <taxon>Eukaryota</taxon>
        <taxon>Fungi</taxon>
        <taxon>Dikarya</taxon>
        <taxon>Basidiomycota</taxon>
        <taxon>Agaricomycotina</taxon>
        <taxon>Agaricomycetes</taxon>
        <taxon>Agaricomycetidae</taxon>
        <taxon>Agaricales</taxon>
        <taxon>Agaricineae</taxon>
        <taxon>Strophariaceae</taxon>
        <taxon>Agrocybe</taxon>
    </lineage>
</organism>
<dbReference type="SUPFAM" id="SSF53448">
    <property type="entry name" value="Nucleotide-diphospho-sugar transferases"/>
    <property type="match status" value="1"/>
</dbReference>
<keyword evidence="5 13" id="KW-0808">Transferase</keyword>
<dbReference type="GO" id="GO:0006031">
    <property type="term" value="P:chitin biosynthetic process"/>
    <property type="evidence" value="ECO:0007669"/>
    <property type="project" value="UniProtKB-UniRule"/>
</dbReference>
<comment type="subcellular location">
    <subcellularLocation>
        <location evidence="1 13">Cell membrane</location>
        <topology evidence="1 13">Multi-pass membrane protein</topology>
    </subcellularLocation>
</comment>
<evidence type="ECO:0000313" key="16">
    <source>
        <dbReference type="EMBL" id="KAJ3515158.1"/>
    </source>
</evidence>
<evidence type="ECO:0000256" key="10">
    <source>
        <dbReference type="ARBA" id="ARBA00024009"/>
    </source>
</evidence>
<evidence type="ECO:0000256" key="1">
    <source>
        <dbReference type="ARBA" id="ARBA00004651"/>
    </source>
</evidence>
<evidence type="ECO:0000259" key="15">
    <source>
        <dbReference type="Pfam" id="PF08407"/>
    </source>
</evidence>
<evidence type="ECO:0000256" key="7">
    <source>
        <dbReference type="ARBA" id="ARBA00022989"/>
    </source>
</evidence>
<dbReference type="GO" id="GO:0005886">
    <property type="term" value="C:plasma membrane"/>
    <property type="evidence" value="ECO:0007669"/>
    <property type="project" value="UniProtKB-SubCell"/>
</dbReference>
<dbReference type="Pfam" id="PF08407">
    <property type="entry name" value="Chitin_synth_1N"/>
    <property type="match status" value="1"/>
</dbReference>
<dbReference type="InterPro" id="IPR029044">
    <property type="entry name" value="Nucleotide-diphossugar_trans"/>
</dbReference>
<keyword evidence="17" id="KW-1185">Reference proteome</keyword>
<accession>A0A9W8TEB9</accession>
<evidence type="ECO:0000313" key="17">
    <source>
        <dbReference type="Proteomes" id="UP001148786"/>
    </source>
</evidence>
<evidence type="ECO:0000256" key="8">
    <source>
        <dbReference type="ARBA" id="ARBA00023136"/>
    </source>
</evidence>
<keyword evidence="9 13" id="KW-0961">Cell wall biogenesis/degradation</keyword>
<sequence length="747" mass="82764">MRPVPRSIPSSPRPSGSTAIRPTDPPGPTTKKNQEEGTHGLSTLTDKKSMEFTHLRYTAATCDPDEFTSGNGYTLRARMMNRTTEILIAITAFNENALMYARTLSGVFANIQDICTSPPSKYWQHCAEMGAPSWQRITVTLVVDGIDEMDDGALDFLTEVGVCQTGIMKKQVDGRDTTAHVFESVISSSRLEKASGPAGDRPDGVPIQFILIVKAKNEKKINSHRWVFNALGRMLNPEICIFLDAGTKPGAKAIYHLWEAFHNDPYIGGACGELQTMTGKMLLNPLVAAQNFEYKNSSVFDRPLESVFGHVAVLPGAFSSAVLGRPLEQYFKGDYSLANRLGTDGLRGMSILQKNMYLAEDRLLSFEVVAQEGERWVTSYIRASKAETDVPDTSAELLGQRRRWLNGSFATYVYTLANFRRLYRTAHGPGQLMLYHAQAIYNIVSMSFSWFALANVWIAYSILLNSLSGYAPAYLASYVDGLSHVMKYVYSACLSMQFLLAFGNRPKTERIAYDGTLWFFAFLTIYLMVAPLFLSWLSSSVAIPIDRTQSKSAIGAIVGPLFSTSGMCLLASLLYADPLYLVHSSLQYVCMGPSLINVLTVYAYCNVHDVSWGTKGCDKMEILTPVTATSSFPTKLLRGLKRGHEREDTKRKEAAEDSYKSSRTRMVALWLLSNAILAIAVEYSGGWADLNSPLITGEQIQLFRTRQAAGRRAYLARLGQLGYWLILLRFVGVNGDLLGAEQYIALV</sequence>
<keyword evidence="3 13" id="KW-1003">Cell membrane</keyword>
<dbReference type="OrthoDB" id="2958313at2759"/>
<feature type="transmembrane region" description="Helical" evidence="13">
    <location>
        <begin position="515"/>
        <end position="534"/>
    </location>
</feature>
<dbReference type="PANTHER" id="PTHR22914">
    <property type="entry name" value="CHITIN SYNTHASE"/>
    <property type="match status" value="1"/>
</dbReference>
<dbReference type="Pfam" id="PF01644">
    <property type="entry name" value="Chitin_synth_1"/>
    <property type="match status" value="1"/>
</dbReference>
<reference evidence="16" key="1">
    <citation type="submission" date="2022-07" db="EMBL/GenBank/DDBJ databases">
        <title>Genome Sequence of Agrocybe chaxingu.</title>
        <authorList>
            <person name="Buettner E."/>
        </authorList>
    </citation>
    <scope>NUCLEOTIDE SEQUENCE</scope>
    <source>
        <strain evidence="16">MP-N11</strain>
    </source>
</reference>
<feature type="transmembrane region" description="Helical" evidence="13">
    <location>
        <begin position="485"/>
        <end position="503"/>
    </location>
</feature>
<gene>
    <name evidence="16" type="ORF">NLJ89_g1936</name>
</gene>
<proteinExistence type="inferred from homology"/>
<comment type="catalytic activity">
    <reaction evidence="12 13">
        <text>[(1-&gt;4)-N-acetyl-beta-D-glucosaminyl](n) + UDP-N-acetyl-alpha-D-glucosamine = [(1-&gt;4)-N-acetyl-beta-D-glucosaminyl](n+1) + UDP + H(+)</text>
        <dbReference type="Rhea" id="RHEA:16637"/>
        <dbReference type="Rhea" id="RHEA-COMP:9593"/>
        <dbReference type="Rhea" id="RHEA-COMP:9595"/>
        <dbReference type="ChEBI" id="CHEBI:15378"/>
        <dbReference type="ChEBI" id="CHEBI:17029"/>
        <dbReference type="ChEBI" id="CHEBI:57705"/>
        <dbReference type="ChEBI" id="CHEBI:58223"/>
        <dbReference type="EC" id="2.4.1.16"/>
    </reaction>
</comment>
<dbReference type="PANTHER" id="PTHR22914:SF11">
    <property type="entry name" value="CHITIN SYNTHASE B"/>
    <property type="match status" value="1"/>
</dbReference>
<evidence type="ECO:0000256" key="11">
    <source>
        <dbReference type="ARBA" id="ARBA00038055"/>
    </source>
</evidence>
<comment type="caution">
    <text evidence="13">Lacks conserved residue(s) required for the propagation of feature annotation.</text>
</comment>
<keyword evidence="6 13" id="KW-0812">Transmembrane</keyword>
<keyword evidence="8 13" id="KW-0472">Membrane</keyword>
<evidence type="ECO:0000256" key="13">
    <source>
        <dbReference type="RuleBase" id="RU366040"/>
    </source>
</evidence>
<evidence type="ECO:0000256" key="4">
    <source>
        <dbReference type="ARBA" id="ARBA00022676"/>
    </source>
</evidence>
<dbReference type="EMBL" id="JANKHO010000109">
    <property type="protein sequence ID" value="KAJ3515158.1"/>
    <property type="molecule type" value="Genomic_DNA"/>
</dbReference>
<dbReference type="InterPro" id="IPR004835">
    <property type="entry name" value="Chitin_synth"/>
</dbReference>
<keyword evidence="4 13" id="KW-0328">Glycosyltransferase</keyword>
<feature type="transmembrane region" description="Helical" evidence="13">
    <location>
        <begin position="439"/>
        <end position="465"/>
    </location>
</feature>
<comment type="function">
    <text evidence="10 13">Polymerizes chitin, a structural polymer of the cell wall and septum, by transferring the sugar moiety of UDP-GlcNAc to the non-reducing end of the growing chitin polymer.</text>
</comment>
<dbReference type="GO" id="GO:0030428">
    <property type="term" value="C:cell septum"/>
    <property type="evidence" value="ECO:0007669"/>
    <property type="project" value="TreeGrafter"/>
</dbReference>
<feature type="transmembrane region" description="Helical" evidence="13">
    <location>
        <begin position="554"/>
        <end position="576"/>
    </location>
</feature>
<feature type="domain" description="Chitin synthase N-terminal" evidence="15">
    <location>
        <begin position="42"/>
        <end position="85"/>
    </location>
</feature>